<feature type="region of interest" description="Disordered" evidence="1">
    <location>
        <begin position="127"/>
        <end position="147"/>
    </location>
</feature>
<organism evidence="2 3">
    <name type="scientific">Purpureocillium lilacinum</name>
    <name type="common">Paecilomyces lilacinus</name>
    <dbReference type="NCBI Taxonomy" id="33203"/>
    <lineage>
        <taxon>Eukaryota</taxon>
        <taxon>Fungi</taxon>
        <taxon>Dikarya</taxon>
        <taxon>Ascomycota</taxon>
        <taxon>Pezizomycotina</taxon>
        <taxon>Sordariomycetes</taxon>
        <taxon>Hypocreomycetidae</taxon>
        <taxon>Hypocreales</taxon>
        <taxon>Ophiocordycipitaceae</taxon>
        <taxon>Purpureocillium</taxon>
    </lineage>
</organism>
<dbReference type="EMBL" id="LCWV01000005">
    <property type="protein sequence ID" value="PWI73330.1"/>
    <property type="molecule type" value="Genomic_DNA"/>
</dbReference>
<dbReference type="Proteomes" id="UP000245956">
    <property type="component" value="Unassembled WGS sequence"/>
</dbReference>
<evidence type="ECO:0000256" key="1">
    <source>
        <dbReference type="SAM" id="MobiDB-lite"/>
    </source>
</evidence>
<name>A0A2U3EFW1_PURLI</name>
<accession>A0A2U3EFW1</accession>
<sequence length="239" mass="25276">MACATPRARAAVSVRSEMVLSEGSQSDASSAAVVEEGDGTATANAWGCMKCDRPRRLNSGEGGLDCTSQPFVEEHIRMCSRGWCEAPFASASPCGGLSGVLQPQALDLAAMGSITASTLSGWAVSRRSGRGGCDNPNQGSADPTASRPVLGSALPFLFGPEPGIREDEWVWHSGWWVVTVVDVDKCDGGGDKRRWEEDGVRAERRSLGDDVLGSWGESGLGQQTRVGSCLTWRLIVSDK</sequence>
<evidence type="ECO:0000313" key="2">
    <source>
        <dbReference type="EMBL" id="PWI73330.1"/>
    </source>
</evidence>
<proteinExistence type="predicted"/>
<evidence type="ECO:0000313" key="3">
    <source>
        <dbReference type="Proteomes" id="UP000245956"/>
    </source>
</evidence>
<dbReference type="AlphaFoldDB" id="A0A2U3EFW1"/>
<gene>
    <name evidence="2" type="ORF">PCL_10345</name>
</gene>
<reference evidence="2 3" key="1">
    <citation type="journal article" date="2016" name="Front. Microbiol.">
        <title>Genome and transcriptome sequences reveal the specific parasitism of the nematophagous Purpureocillium lilacinum 36-1.</title>
        <authorList>
            <person name="Xie J."/>
            <person name="Li S."/>
            <person name="Mo C."/>
            <person name="Xiao X."/>
            <person name="Peng D."/>
            <person name="Wang G."/>
            <person name="Xiao Y."/>
        </authorList>
    </citation>
    <scope>NUCLEOTIDE SEQUENCE [LARGE SCALE GENOMIC DNA]</scope>
    <source>
        <strain evidence="2 3">36-1</strain>
    </source>
</reference>
<protein>
    <submittedName>
        <fullName evidence="2">Uncharacterized protein</fullName>
    </submittedName>
</protein>
<comment type="caution">
    <text evidence="2">The sequence shown here is derived from an EMBL/GenBank/DDBJ whole genome shotgun (WGS) entry which is preliminary data.</text>
</comment>